<proteinExistence type="predicted"/>
<dbReference type="InterPro" id="IPR051237">
    <property type="entry name" value="Ferric-chelate_Red/DefProt"/>
</dbReference>
<evidence type="ECO:0000313" key="3">
    <source>
        <dbReference type="EMBL" id="KAK9398831.1"/>
    </source>
</evidence>
<sequence>MGPQAEGKMKAWSFLDLWAFTILYLVSYADGFSHGATLSACSDMSPKHIRAHLQNPQNNYLTIHTNTSFSPGDKVPVTIRSSRDFMGFMLQARRVLNDQIAGTFVYIPPGSKLLTCFEDGSSVPETIVTPFATFPPTTSLIQTEATLALDSTYHGKQASDVGITRNFLSESFVDRVTSYDILLNNGIDKNGDFALESSLQLQDLNFKVQDYFSSARNRTETTSSIPMSLLCLTCKKSMQ</sequence>
<evidence type="ECO:0000313" key="4">
    <source>
        <dbReference type="Proteomes" id="UP001474421"/>
    </source>
</evidence>
<protein>
    <recommendedName>
        <fullName evidence="2">Reelin domain-containing protein</fullName>
    </recommendedName>
</protein>
<feature type="signal peptide" evidence="1">
    <location>
        <begin position="1"/>
        <end position="31"/>
    </location>
</feature>
<dbReference type="AlphaFoldDB" id="A0AAW1BAQ7"/>
<dbReference type="PANTHER" id="PTHR45828">
    <property type="entry name" value="CYTOCHROME B561/FERRIC REDUCTASE TRANSMEMBRANE"/>
    <property type="match status" value="1"/>
</dbReference>
<dbReference type="Pfam" id="PF02014">
    <property type="entry name" value="Reeler"/>
    <property type="match status" value="1"/>
</dbReference>
<evidence type="ECO:0000259" key="2">
    <source>
        <dbReference type="Pfam" id="PF02014"/>
    </source>
</evidence>
<dbReference type="Gene3D" id="2.60.40.4060">
    <property type="entry name" value="Reeler domain"/>
    <property type="match status" value="1"/>
</dbReference>
<gene>
    <name evidence="3" type="ORF">NXF25_013800</name>
</gene>
<organism evidence="3 4">
    <name type="scientific">Crotalus adamanteus</name>
    <name type="common">Eastern diamondback rattlesnake</name>
    <dbReference type="NCBI Taxonomy" id="8729"/>
    <lineage>
        <taxon>Eukaryota</taxon>
        <taxon>Metazoa</taxon>
        <taxon>Chordata</taxon>
        <taxon>Craniata</taxon>
        <taxon>Vertebrata</taxon>
        <taxon>Euteleostomi</taxon>
        <taxon>Lepidosauria</taxon>
        <taxon>Squamata</taxon>
        <taxon>Bifurcata</taxon>
        <taxon>Unidentata</taxon>
        <taxon>Episquamata</taxon>
        <taxon>Toxicofera</taxon>
        <taxon>Serpentes</taxon>
        <taxon>Colubroidea</taxon>
        <taxon>Viperidae</taxon>
        <taxon>Crotalinae</taxon>
        <taxon>Crotalus</taxon>
    </lineage>
</organism>
<dbReference type="EMBL" id="JAOTOJ010000007">
    <property type="protein sequence ID" value="KAK9398831.1"/>
    <property type="molecule type" value="Genomic_DNA"/>
</dbReference>
<feature type="domain" description="Reelin" evidence="2">
    <location>
        <begin position="41"/>
        <end position="124"/>
    </location>
</feature>
<keyword evidence="1" id="KW-0732">Signal</keyword>
<dbReference type="InterPro" id="IPR042307">
    <property type="entry name" value="Reeler_sf"/>
</dbReference>
<dbReference type="InterPro" id="IPR002861">
    <property type="entry name" value="Reeler_dom"/>
</dbReference>
<dbReference type="PANTHER" id="PTHR45828:SF51">
    <property type="entry name" value="REELIN DOMAIN-CONTAINING PROTEIN 1"/>
    <property type="match status" value="1"/>
</dbReference>
<feature type="chain" id="PRO_5043441246" description="Reelin domain-containing protein" evidence="1">
    <location>
        <begin position="32"/>
        <end position="239"/>
    </location>
</feature>
<name>A0AAW1BAQ7_CROAD</name>
<comment type="caution">
    <text evidence="3">The sequence shown here is derived from an EMBL/GenBank/DDBJ whole genome shotgun (WGS) entry which is preliminary data.</text>
</comment>
<dbReference type="GO" id="GO:0016020">
    <property type="term" value="C:membrane"/>
    <property type="evidence" value="ECO:0007669"/>
    <property type="project" value="TreeGrafter"/>
</dbReference>
<accession>A0AAW1BAQ7</accession>
<dbReference type="Proteomes" id="UP001474421">
    <property type="component" value="Unassembled WGS sequence"/>
</dbReference>
<keyword evidence="4" id="KW-1185">Reference proteome</keyword>
<evidence type="ECO:0000256" key="1">
    <source>
        <dbReference type="SAM" id="SignalP"/>
    </source>
</evidence>
<reference evidence="3 4" key="1">
    <citation type="journal article" date="2024" name="Proc. Natl. Acad. Sci. U.S.A.">
        <title>The genetic regulatory architecture and epigenomic basis for age-related changes in rattlesnake venom.</title>
        <authorList>
            <person name="Hogan M.P."/>
            <person name="Holding M.L."/>
            <person name="Nystrom G.S."/>
            <person name="Colston T.J."/>
            <person name="Bartlett D.A."/>
            <person name="Mason A.J."/>
            <person name="Ellsworth S.A."/>
            <person name="Rautsaw R.M."/>
            <person name="Lawrence K.C."/>
            <person name="Strickland J.L."/>
            <person name="He B."/>
            <person name="Fraser P."/>
            <person name="Margres M.J."/>
            <person name="Gilbert D.M."/>
            <person name="Gibbs H.L."/>
            <person name="Parkinson C.L."/>
            <person name="Rokyta D.R."/>
        </authorList>
    </citation>
    <scope>NUCLEOTIDE SEQUENCE [LARGE SCALE GENOMIC DNA]</scope>
    <source>
        <strain evidence="3">DRR0105</strain>
    </source>
</reference>
<dbReference type="CDD" id="cd08544">
    <property type="entry name" value="Reeler"/>
    <property type="match status" value="1"/>
</dbReference>